<comment type="caution">
    <text evidence="3">The sequence shown here is derived from an EMBL/GenBank/DDBJ whole genome shotgun (WGS) entry which is preliminary data.</text>
</comment>
<dbReference type="AlphaFoldDB" id="A0AAN7TF74"/>
<evidence type="ECO:0000313" key="3">
    <source>
        <dbReference type="EMBL" id="KAK5111370.1"/>
    </source>
</evidence>
<feature type="compositionally biased region" description="Low complexity" evidence="2">
    <location>
        <begin position="212"/>
        <end position="224"/>
    </location>
</feature>
<organism evidence="3 4">
    <name type="scientific">Meristemomyces frigidus</name>
    <dbReference type="NCBI Taxonomy" id="1508187"/>
    <lineage>
        <taxon>Eukaryota</taxon>
        <taxon>Fungi</taxon>
        <taxon>Dikarya</taxon>
        <taxon>Ascomycota</taxon>
        <taxon>Pezizomycotina</taxon>
        <taxon>Dothideomycetes</taxon>
        <taxon>Dothideomycetidae</taxon>
        <taxon>Mycosphaerellales</taxon>
        <taxon>Teratosphaeriaceae</taxon>
        <taxon>Meristemomyces</taxon>
    </lineage>
</organism>
<accession>A0AAN7TF74</accession>
<dbReference type="Proteomes" id="UP001310890">
    <property type="component" value="Unassembled WGS sequence"/>
</dbReference>
<feature type="region of interest" description="Disordered" evidence="2">
    <location>
        <begin position="305"/>
        <end position="482"/>
    </location>
</feature>
<feature type="compositionally biased region" description="Polar residues" evidence="2">
    <location>
        <begin position="132"/>
        <end position="152"/>
    </location>
</feature>
<feature type="compositionally biased region" description="Basic residues" evidence="2">
    <location>
        <begin position="466"/>
        <end position="475"/>
    </location>
</feature>
<feature type="compositionally biased region" description="Pro residues" evidence="2">
    <location>
        <begin position="67"/>
        <end position="78"/>
    </location>
</feature>
<feature type="compositionally biased region" description="Basic and acidic residues" evidence="2">
    <location>
        <begin position="381"/>
        <end position="427"/>
    </location>
</feature>
<feature type="coiled-coil region" evidence="1">
    <location>
        <begin position="270"/>
        <end position="304"/>
    </location>
</feature>
<sequence>MEWQSSMGGFQPQQTGGDDPDEENEPEYEEDFYGDGNGDAEDAQAGAAVDGEEDASADLLNSLLPQQMPPALPSPQTPQPKEQTISPEEKKLQNQRTAQRLREQLLAKRQQTPMKAATSAVEAPPKMKALEAQQNGTKAATPTPTHAQNSTYAGMVAHPQVAASAPVQDTFGLDSLIAEGQRAGEAKAKELKTEGHAQQLIMPTVMDKPTNQQISAPAQPQPSSRDVVPPSATITVEQSHPQQLNNAYYTDLSAWLELTGYHDVEYRTSKLRTRRERQALEDEVARIQAKLEQLRQQEAAEMQALRTSVAPVPSTGAAPPLPTTMPPDAVAKTVFAATSLPNGVPKRPHSPILPVERNTRRREEPTNGFRIRGANGSDTSPRGEPDRRNSYEDARRSSITGHSRDASIERRQSYYRRDVGPAHDRYDSPYPPLDMRDGRPTPQHPYENRTPDGGRRGGYAGGRGRYPPHPRGSSHKGRELIR</sequence>
<feature type="compositionally biased region" description="Polar residues" evidence="2">
    <location>
        <begin position="1"/>
        <end position="16"/>
    </location>
</feature>
<evidence type="ECO:0000256" key="1">
    <source>
        <dbReference type="SAM" id="Coils"/>
    </source>
</evidence>
<protein>
    <submittedName>
        <fullName evidence="3">Uncharacterized protein</fullName>
    </submittedName>
</protein>
<keyword evidence="1" id="KW-0175">Coiled coil</keyword>
<name>A0AAN7TF74_9PEZI</name>
<gene>
    <name evidence="3" type="ORF">LTR62_005210</name>
</gene>
<proteinExistence type="predicted"/>
<feature type="region of interest" description="Disordered" evidence="2">
    <location>
        <begin position="210"/>
        <end position="229"/>
    </location>
</feature>
<feature type="region of interest" description="Disordered" evidence="2">
    <location>
        <begin position="1"/>
        <end position="152"/>
    </location>
</feature>
<evidence type="ECO:0000313" key="4">
    <source>
        <dbReference type="Proteomes" id="UP001310890"/>
    </source>
</evidence>
<feature type="compositionally biased region" description="Acidic residues" evidence="2">
    <location>
        <begin position="18"/>
        <end position="42"/>
    </location>
</feature>
<evidence type="ECO:0000256" key="2">
    <source>
        <dbReference type="SAM" id="MobiDB-lite"/>
    </source>
</evidence>
<reference evidence="3" key="1">
    <citation type="submission" date="2023-08" db="EMBL/GenBank/DDBJ databases">
        <title>Black Yeasts Isolated from many extreme environments.</title>
        <authorList>
            <person name="Coleine C."/>
            <person name="Stajich J.E."/>
            <person name="Selbmann L."/>
        </authorList>
    </citation>
    <scope>NUCLEOTIDE SEQUENCE</scope>
    <source>
        <strain evidence="3">CCFEE 5401</strain>
    </source>
</reference>
<dbReference type="EMBL" id="JAVRRL010000040">
    <property type="protein sequence ID" value="KAK5111370.1"/>
    <property type="molecule type" value="Genomic_DNA"/>
</dbReference>
<feature type="compositionally biased region" description="Basic and acidic residues" evidence="2">
    <location>
        <begin position="446"/>
        <end position="455"/>
    </location>
</feature>